<dbReference type="GO" id="GO:0046872">
    <property type="term" value="F:metal ion binding"/>
    <property type="evidence" value="ECO:0007669"/>
    <property type="project" value="UniProtKB-KW"/>
</dbReference>
<evidence type="ECO:0000256" key="2">
    <source>
        <dbReference type="ARBA" id="ARBA00001966"/>
    </source>
</evidence>
<keyword evidence="9" id="KW-0479">Metal-binding</keyword>
<sequence length="694" mass="72118">MSALAGVVAVLCGVGGALLHAANAAADRTVQPSFWLMGVAAAIGWGSLAVALRASSAGLLRALVAGIGLAQGVAVLAAEVALAHPAGALGEWAAWFGSWLWTPGYVAVVTVLPLLMPDGTLLSRRWRPLLLMALAAVGVVAAGWALTPYDAQDFPAALEGQTNPVGLQAVADLLAPLGAVLLLGAVPAAVAALVLRQRRARGLVRQQLKWVLLGVLATLALMALSRLAPVLVGEPLAALAMLPLPVAIGVAVLRHGLWEVDVVLSRTVLYLLLTGIAASAYVLLVGPVGQILDDETAGATLTAAAVALLVLPVHAFLRRQVNRWVHGWEVEPYEVLTRLGHRLEDVGEIGSADDRLLPSVVTSVARAMRADRATLRLGDGTVLVAHGSAAESVPGPAAGPAAAPDVESVLEIPLRYAGDRLGTLSVERSGGFTWNDRAVLDRLGGQTAIAAHTVLLERAARAAREEAVLAREEERRRLRHDLHDGIGPSLAALALQVETARDLAPDDPAAATALLGRLVPRLNAAVAEVRALVNELRPPTLDELGLASAVRELTARLSTPDTEVRTATEGLAEGLADGLADGGGRPLPAAVEVAAYRIAGEAATNAVRHAAARHVDVLLHREPDRLRVEVRDDGTGLRDGAPRGVGLTSMRMRAEELGGTLTVSTSPHGTTVTASLPLSDPTDLTEPTDQKEVR</sequence>
<name>A0A7G9RFH8_9ACTN</name>
<evidence type="ECO:0000256" key="17">
    <source>
        <dbReference type="SAM" id="Phobius"/>
    </source>
</evidence>
<gene>
    <name evidence="19" type="ORF">H9L09_08495</name>
</gene>
<reference evidence="19 20" key="1">
    <citation type="submission" date="2020-08" db="EMBL/GenBank/DDBJ databases">
        <title>Genome sequence of Nocardioides mesophilus KACC 16243T.</title>
        <authorList>
            <person name="Hyun D.-W."/>
            <person name="Bae J.-W."/>
        </authorList>
    </citation>
    <scope>NUCLEOTIDE SEQUENCE [LARGE SCALE GENOMIC DNA]</scope>
    <source>
        <strain evidence="19 20">KACC 16243</strain>
    </source>
</reference>
<dbReference type="GO" id="GO:0016020">
    <property type="term" value="C:membrane"/>
    <property type="evidence" value="ECO:0007669"/>
    <property type="project" value="InterPro"/>
</dbReference>
<evidence type="ECO:0000313" key="20">
    <source>
        <dbReference type="Proteomes" id="UP000515947"/>
    </source>
</evidence>
<evidence type="ECO:0000256" key="13">
    <source>
        <dbReference type="ARBA" id="ARBA00023014"/>
    </source>
</evidence>
<keyword evidence="12" id="KW-0902">Two-component regulatory system</keyword>
<keyword evidence="17" id="KW-0472">Membrane</keyword>
<dbReference type="EMBL" id="CP060713">
    <property type="protein sequence ID" value="QNN54353.1"/>
    <property type="molecule type" value="Genomic_DNA"/>
</dbReference>
<evidence type="ECO:0000256" key="1">
    <source>
        <dbReference type="ARBA" id="ARBA00000085"/>
    </source>
</evidence>
<dbReference type="Proteomes" id="UP000515947">
    <property type="component" value="Chromosome"/>
</dbReference>
<evidence type="ECO:0000256" key="12">
    <source>
        <dbReference type="ARBA" id="ARBA00023012"/>
    </source>
</evidence>
<dbReference type="PROSITE" id="PS50109">
    <property type="entry name" value="HIS_KIN"/>
    <property type="match status" value="1"/>
</dbReference>
<dbReference type="InterPro" id="IPR005467">
    <property type="entry name" value="His_kinase_dom"/>
</dbReference>
<dbReference type="InterPro" id="IPR036890">
    <property type="entry name" value="HATPase_C_sf"/>
</dbReference>
<feature type="transmembrane region" description="Helical" evidence="17">
    <location>
        <begin position="207"/>
        <end position="224"/>
    </location>
</feature>
<dbReference type="EC" id="2.7.13.3" evidence="4"/>
<dbReference type="GO" id="GO:0005737">
    <property type="term" value="C:cytoplasm"/>
    <property type="evidence" value="ECO:0007669"/>
    <property type="project" value="UniProtKB-SubCell"/>
</dbReference>
<evidence type="ECO:0000256" key="7">
    <source>
        <dbReference type="ARBA" id="ARBA00022490"/>
    </source>
</evidence>
<feature type="transmembrane region" description="Helical" evidence="17">
    <location>
        <begin position="298"/>
        <end position="317"/>
    </location>
</feature>
<comment type="catalytic activity">
    <reaction evidence="1">
        <text>ATP + protein L-histidine = ADP + protein N-phospho-L-histidine.</text>
        <dbReference type="EC" id="2.7.13.3"/>
    </reaction>
</comment>
<dbReference type="SMART" id="SM00387">
    <property type="entry name" value="HATPase_c"/>
    <property type="match status" value="1"/>
</dbReference>
<evidence type="ECO:0000256" key="4">
    <source>
        <dbReference type="ARBA" id="ARBA00012438"/>
    </source>
</evidence>
<dbReference type="Gene3D" id="3.30.450.40">
    <property type="match status" value="1"/>
</dbReference>
<proteinExistence type="predicted"/>
<comment type="cofactor">
    <cofactor evidence="2">
        <name>[4Fe-4S] cluster</name>
        <dbReference type="ChEBI" id="CHEBI:49883"/>
    </cofactor>
</comment>
<dbReference type="InterPro" id="IPR050482">
    <property type="entry name" value="Sensor_HK_TwoCompSys"/>
</dbReference>
<dbReference type="Pfam" id="PF07730">
    <property type="entry name" value="HisKA_3"/>
    <property type="match status" value="1"/>
</dbReference>
<evidence type="ECO:0000256" key="11">
    <source>
        <dbReference type="ARBA" id="ARBA00023004"/>
    </source>
</evidence>
<dbReference type="InterPro" id="IPR029016">
    <property type="entry name" value="GAF-like_dom_sf"/>
</dbReference>
<dbReference type="InterPro" id="IPR011712">
    <property type="entry name" value="Sig_transdc_His_kin_sub3_dim/P"/>
</dbReference>
<comment type="function">
    <text evidence="14">Member of the two-component regulatory system NreB/NreC involved in the control of dissimilatory nitrate/nitrite reduction in response to oxygen. NreB functions as a direct oxygen sensor histidine kinase which is autophosphorylated, in the absence of oxygen, probably at the conserved histidine residue, and transfers its phosphate group probably to a conserved aspartate residue of NreC. NreB/NreC activates the expression of the nitrate (narGHJI) and nitrite (nir) reductase operons, as well as the putative nitrate transporter gene narT.</text>
</comment>
<feature type="transmembrane region" description="Helical" evidence="17">
    <location>
        <begin position="59"/>
        <end position="78"/>
    </location>
</feature>
<feature type="domain" description="Histidine kinase" evidence="18">
    <location>
        <begin position="597"/>
        <end position="680"/>
    </location>
</feature>
<evidence type="ECO:0000256" key="9">
    <source>
        <dbReference type="ARBA" id="ARBA00022723"/>
    </source>
</evidence>
<keyword evidence="17" id="KW-1133">Transmembrane helix</keyword>
<dbReference type="Gene3D" id="1.20.5.1930">
    <property type="match status" value="1"/>
</dbReference>
<dbReference type="AlphaFoldDB" id="A0A7G9RFH8"/>
<dbReference type="Gene3D" id="3.30.565.10">
    <property type="entry name" value="Histidine kinase-like ATPase, C-terminal domain"/>
    <property type="match status" value="1"/>
</dbReference>
<evidence type="ECO:0000256" key="5">
    <source>
        <dbReference type="ARBA" id="ARBA00017322"/>
    </source>
</evidence>
<dbReference type="GO" id="GO:0000155">
    <property type="term" value="F:phosphorelay sensor kinase activity"/>
    <property type="evidence" value="ECO:0007669"/>
    <property type="project" value="InterPro"/>
</dbReference>
<evidence type="ECO:0000256" key="6">
    <source>
        <dbReference type="ARBA" id="ARBA00022485"/>
    </source>
</evidence>
<dbReference type="Pfam" id="PF02518">
    <property type="entry name" value="HATPase_c"/>
    <property type="match status" value="1"/>
</dbReference>
<evidence type="ECO:0000313" key="19">
    <source>
        <dbReference type="EMBL" id="QNN54353.1"/>
    </source>
</evidence>
<feature type="transmembrane region" description="Helical" evidence="17">
    <location>
        <begin position="34"/>
        <end position="52"/>
    </location>
</feature>
<keyword evidence="17" id="KW-0812">Transmembrane</keyword>
<dbReference type="RefSeq" id="WP_187580193.1">
    <property type="nucleotide sequence ID" value="NZ_CP060713.1"/>
</dbReference>
<dbReference type="KEGG" id="nmes:H9L09_08495"/>
<evidence type="ECO:0000256" key="10">
    <source>
        <dbReference type="ARBA" id="ARBA00022777"/>
    </source>
</evidence>
<dbReference type="InterPro" id="IPR003594">
    <property type="entry name" value="HATPase_dom"/>
</dbReference>
<protein>
    <recommendedName>
        <fullName evidence="5">Oxygen sensor histidine kinase NreB</fullName>
        <ecNumber evidence="4">2.7.13.3</ecNumber>
    </recommendedName>
    <alternativeName>
        <fullName evidence="15">Nitrogen regulation protein B</fullName>
    </alternativeName>
</protein>
<evidence type="ECO:0000256" key="8">
    <source>
        <dbReference type="ARBA" id="ARBA00022679"/>
    </source>
</evidence>
<organism evidence="19 20">
    <name type="scientific">Nocardioides mesophilus</name>
    <dbReference type="NCBI Taxonomy" id="433659"/>
    <lineage>
        <taxon>Bacteria</taxon>
        <taxon>Bacillati</taxon>
        <taxon>Actinomycetota</taxon>
        <taxon>Actinomycetes</taxon>
        <taxon>Propionibacteriales</taxon>
        <taxon>Nocardioidaceae</taxon>
        <taxon>Nocardioides</taxon>
    </lineage>
</organism>
<feature type="region of interest" description="Disordered" evidence="16">
    <location>
        <begin position="661"/>
        <end position="694"/>
    </location>
</feature>
<evidence type="ECO:0000256" key="15">
    <source>
        <dbReference type="ARBA" id="ARBA00030800"/>
    </source>
</evidence>
<dbReference type="PANTHER" id="PTHR24421">
    <property type="entry name" value="NITRATE/NITRITE SENSOR PROTEIN NARX-RELATED"/>
    <property type="match status" value="1"/>
</dbReference>
<evidence type="ECO:0000256" key="16">
    <source>
        <dbReference type="SAM" id="MobiDB-lite"/>
    </source>
</evidence>
<keyword evidence="10 19" id="KW-0418">Kinase</keyword>
<dbReference type="GO" id="GO:0046983">
    <property type="term" value="F:protein dimerization activity"/>
    <property type="evidence" value="ECO:0007669"/>
    <property type="project" value="InterPro"/>
</dbReference>
<keyword evidence="20" id="KW-1185">Reference proteome</keyword>
<evidence type="ECO:0000256" key="3">
    <source>
        <dbReference type="ARBA" id="ARBA00004496"/>
    </source>
</evidence>
<feature type="transmembrane region" description="Helical" evidence="17">
    <location>
        <begin position="128"/>
        <end position="146"/>
    </location>
</feature>
<keyword evidence="13" id="KW-0411">Iron-sulfur</keyword>
<feature type="transmembrane region" description="Helical" evidence="17">
    <location>
        <begin position="173"/>
        <end position="195"/>
    </location>
</feature>
<feature type="transmembrane region" description="Helical" evidence="17">
    <location>
        <begin position="269"/>
        <end position="292"/>
    </location>
</feature>
<dbReference type="SUPFAM" id="SSF55874">
    <property type="entry name" value="ATPase domain of HSP90 chaperone/DNA topoisomerase II/histidine kinase"/>
    <property type="match status" value="1"/>
</dbReference>
<accession>A0A7G9RFH8</accession>
<dbReference type="CDD" id="cd16917">
    <property type="entry name" value="HATPase_UhpB-NarQ-NarX-like"/>
    <property type="match status" value="1"/>
</dbReference>
<feature type="transmembrane region" description="Helical" evidence="17">
    <location>
        <begin position="98"/>
        <end position="116"/>
    </location>
</feature>
<keyword evidence="11" id="KW-0408">Iron</keyword>
<keyword evidence="6" id="KW-0004">4Fe-4S</keyword>
<dbReference type="InterPro" id="IPR004358">
    <property type="entry name" value="Sig_transdc_His_kin-like_C"/>
</dbReference>
<comment type="subcellular location">
    <subcellularLocation>
        <location evidence="3">Cytoplasm</location>
    </subcellularLocation>
</comment>
<keyword evidence="8" id="KW-0808">Transferase</keyword>
<feature type="transmembrane region" description="Helical" evidence="17">
    <location>
        <begin position="236"/>
        <end position="257"/>
    </location>
</feature>
<evidence type="ECO:0000259" key="18">
    <source>
        <dbReference type="PROSITE" id="PS50109"/>
    </source>
</evidence>
<dbReference type="SUPFAM" id="SSF55781">
    <property type="entry name" value="GAF domain-like"/>
    <property type="match status" value="1"/>
</dbReference>
<dbReference type="GO" id="GO:0051539">
    <property type="term" value="F:4 iron, 4 sulfur cluster binding"/>
    <property type="evidence" value="ECO:0007669"/>
    <property type="project" value="UniProtKB-KW"/>
</dbReference>
<evidence type="ECO:0000256" key="14">
    <source>
        <dbReference type="ARBA" id="ARBA00024827"/>
    </source>
</evidence>
<dbReference type="PRINTS" id="PR00344">
    <property type="entry name" value="BCTRLSENSOR"/>
</dbReference>
<feature type="compositionally biased region" description="Polar residues" evidence="16">
    <location>
        <begin position="661"/>
        <end position="676"/>
    </location>
</feature>
<keyword evidence="7" id="KW-0963">Cytoplasm</keyword>